<gene>
    <name evidence="1" type="ORF">H0193_04960</name>
</gene>
<evidence type="ECO:0000313" key="2">
    <source>
        <dbReference type="Proteomes" id="UP000523682"/>
    </source>
</evidence>
<reference evidence="1 2" key="1">
    <citation type="submission" date="2020-07" db="EMBL/GenBank/DDBJ databases">
        <title>Draft genome and description of Corynebacterium haemomassiliense strain Marseile-Q3615 sp. nov.</title>
        <authorList>
            <person name="Boxberger M."/>
            <person name="La Scola B."/>
        </authorList>
    </citation>
    <scope>NUCLEOTIDE SEQUENCE [LARGE SCALE GENOMIC DNA]</scope>
    <source>
        <strain evidence="1 2">Marseille-Q3615</strain>
    </source>
</reference>
<dbReference type="RefSeq" id="WP_181888826.1">
    <property type="nucleotide sequence ID" value="NZ_CP170998.1"/>
</dbReference>
<evidence type="ECO:0000313" key="1">
    <source>
        <dbReference type="EMBL" id="MBA5244172.1"/>
    </source>
</evidence>
<dbReference type="Proteomes" id="UP000523682">
    <property type="component" value="Unassembled WGS sequence"/>
</dbReference>
<name>A0A7W2I3I7_9CORY</name>
<sequence>MAIVLGLRVLGIDYDDEERIERIESAFPAVSFVRLNGWTIAELHLECLPEKAFHEATDLMHQLGAYGELEFVEVVPHLVNTSDIAKLTGVTRQAVNKWVTHPDLGFPAETDFVGGGQARQKIWSLYTVNEWLSEVMGIDLGLELPPMNLVKQVDGYLALEGDPLLDGAKDLHASGL</sequence>
<keyword evidence="2" id="KW-1185">Reference proteome</keyword>
<comment type="caution">
    <text evidence="1">The sequence shown here is derived from an EMBL/GenBank/DDBJ whole genome shotgun (WGS) entry which is preliminary data.</text>
</comment>
<organism evidence="1 2">
    <name type="scientific">Corynebacterium haemomassiliense</name>
    <dbReference type="NCBI Taxonomy" id="2754726"/>
    <lineage>
        <taxon>Bacteria</taxon>
        <taxon>Bacillati</taxon>
        <taxon>Actinomycetota</taxon>
        <taxon>Actinomycetes</taxon>
        <taxon>Mycobacteriales</taxon>
        <taxon>Corynebacteriaceae</taxon>
        <taxon>Corynebacterium</taxon>
    </lineage>
</organism>
<dbReference type="EMBL" id="JACDTZ010000001">
    <property type="protein sequence ID" value="MBA5244172.1"/>
    <property type="molecule type" value="Genomic_DNA"/>
</dbReference>
<dbReference type="AlphaFoldDB" id="A0A7W2I3I7"/>
<accession>A0A7W2I3I7</accession>
<protein>
    <submittedName>
        <fullName evidence="1">Uncharacterized protein</fullName>
    </submittedName>
</protein>
<proteinExistence type="predicted"/>